<keyword evidence="8" id="KW-0677">Repeat</keyword>
<dbReference type="InterPro" id="IPR000447">
    <property type="entry name" value="G3P_DH_FAD-dep"/>
</dbReference>
<dbReference type="PANTHER" id="PTHR11985:SF15">
    <property type="entry name" value="GLYCEROL-3-PHOSPHATE DEHYDROGENASE, MITOCHONDRIAL"/>
    <property type="match status" value="1"/>
</dbReference>
<comment type="similarity">
    <text evidence="4 14">Belongs to the FAD-dependent glycerol-3-phosphate dehydrogenase family.</text>
</comment>
<comment type="cofactor">
    <cofactor evidence="1 14">
        <name>FAD</name>
        <dbReference type="ChEBI" id="CHEBI:57692"/>
    </cofactor>
</comment>
<dbReference type="PRINTS" id="PR01001">
    <property type="entry name" value="FADG3PDH"/>
</dbReference>
<evidence type="ECO:0000256" key="2">
    <source>
        <dbReference type="ARBA" id="ARBA00004173"/>
    </source>
</evidence>
<evidence type="ECO:0000256" key="3">
    <source>
        <dbReference type="ARBA" id="ARBA00004745"/>
    </source>
</evidence>
<gene>
    <name evidence="16" type="ORF">ALEPTO_LOCUS642</name>
</gene>
<evidence type="ECO:0000256" key="11">
    <source>
        <dbReference type="ARBA" id="ARBA00022946"/>
    </source>
</evidence>
<evidence type="ECO:0000256" key="5">
    <source>
        <dbReference type="ARBA" id="ARBA00013029"/>
    </source>
</evidence>
<dbReference type="GO" id="GO:0005739">
    <property type="term" value="C:mitochondrion"/>
    <property type="evidence" value="ECO:0007669"/>
    <property type="project" value="UniProtKB-SubCell"/>
</dbReference>
<dbReference type="Pfam" id="PF16901">
    <property type="entry name" value="DAO_C"/>
    <property type="match status" value="1"/>
</dbReference>
<evidence type="ECO:0000256" key="6">
    <source>
        <dbReference type="ARBA" id="ARBA00022630"/>
    </source>
</evidence>
<dbReference type="InterPro" id="IPR011992">
    <property type="entry name" value="EF-hand-dom_pair"/>
</dbReference>
<comment type="pathway">
    <text evidence="3">Polyol metabolism; glycerol degradation.</text>
</comment>
<dbReference type="CDD" id="cd00051">
    <property type="entry name" value="EFh"/>
    <property type="match status" value="1"/>
</dbReference>
<dbReference type="Gene3D" id="3.30.9.10">
    <property type="entry name" value="D-Amino Acid Oxidase, subunit A, domain 2"/>
    <property type="match status" value="1"/>
</dbReference>
<evidence type="ECO:0000313" key="16">
    <source>
        <dbReference type="EMBL" id="CAG8445422.1"/>
    </source>
</evidence>
<dbReference type="InterPro" id="IPR002048">
    <property type="entry name" value="EF_hand_dom"/>
</dbReference>
<keyword evidence="10" id="KW-0106">Calcium</keyword>
<sequence length="820" mass="91966">MWSILTRKRLAYTSIASLAAGGVSYYQYSSSARKRRDEQQHLIRTYLSRLAPEFLITEANADASSSGSFAYLESSYDRPHTLWTPPSRKEIINLLQGKDKDGTPIAHNKESPPFDLLIVGGGATGAGAALDAATRGLKVALVERDDFASGTSSRSTKLVHGGVRYLEKAFWEADYEQYKLVREALHERATFLHIAPHLSIHLPIMLPIYKWWQLGYYWFGSKAYSFLAGKENVESSYFLMRSKALEAFPMLKKDKLVGAMIYYDGQHNDARMNVALALTAIASGAVVANHAEVIGLLKDEHGIVNGARVKDTLTGDEWDVKAKGVINATGPFTDRLRSMDNPQAENIVAPSSGVHIVLPNYYSPGNMGLIDPATSDGRVIFFLPWQGNTIAGTTDSPTVVTYNPMPKEEEVQWILDEIKRYLSPEIKVRRGDVLAAWSGIRPLVRDPSAKNSADLVRNHMIHVSDTKLITVAGGKWTTYRAMAEETIDKAIEVFDLKPQNPCITRNVKLIGSHGYSKTMFIKLIQQFGLETEIAQHLTNSYGDRAWAVAALAQPTGKRWPVFGKRLSPFYPYVDSEVRYAVRREYACTLVDVIARRTRLAFLNAQAALDSLPLIIDIMAEELEWSEQRQSKEYEQAVAFLLTMGLPPPKEELTLAKARTELRAGKRPEHHAFYSRSRFQPEELASFQKIYAELDVKGDGYIQLDDMAGILEILGYSVHERDVNTILSGMNLARPNAIEFEEFLEVMSGIKEIQLQSSYATMVDQRRIPIERASGGKNLIHDGQRHFHRRDPLSLKVKVEPVEEISVQQDGIKRKYIDPKG</sequence>
<comment type="subcellular location">
    <subcellularLocation>
        <location evidence="2">Mitochondrion</location>
    </subcellularLocation>
</comment>
<protein>
    <recommendedName>
        <fullName evidence="5 14">Glycerol-3-phosphate dehydrogenase</fullName>
        <ecNumber evidence="5 14">1.1.5.3</ecNumber>
    </recommendedName>
</protein>
<dbReference type="SUPFAM" id="SSF51905">
    <property type="entry name" value="FAD/NAD(P)-binding domain"/>
    <property type="match status" value="1"/>
</dbReference>
<dbReference type="PROSITE" id="PS00978">
    <property type="entry name" value="FAD_G3PDH_2"/>
    <property type="match status" value="1"/>
</dbReference>
<dbReference type="InterPro" id="IPR006076">
    <property type="entry name" value="FAD-dep_OxRdtase"/>
</dbReference>
<comment type="catalytic activity">
    <reaction evidence="14">
        <text>a quinone + sn-glycerol 3-phosphate = dihydroxyacetone phosphate + a quinol</text>
        <dbReference type="Rhea" id="RHEA:18977"/>
        <dbReference type="ChEBI" id="CHEBI:24646"/>
        <dbReference type="ChEBI" id="CHEBI:57597"/>
        <dbReference type="ChEBI" id="CHEBI:57642"/>
        <dbReference type="ChEBI" id="CHEBI:132124"/>
        <dbReference type="EC" id="1.1.5.3"/>
    </reaction>
</comment>
<name>A0A9N8VCV8_9GLOM</name>
<keyword evidence="13" id="KW-0496">Mitochondrion</keyword>
<dbReference type="OrthoDB" id="264015at2759"/>
<proteinExistence type="inferred from homology"/>
<evidence type="ECO:0000256" key="12">
    <source>
        <dbReference type="ARBA" id="ARBA00023002"/>
    </source>
</evidence>
<evidence type="ECO:0000256" key="9">
    <source>
        <dbReference type="ARBA" id="ARBA00022827"/>
    </source>
</evidence>
<dbReference type="SUPFAM" id="SSF47473">
    <property type="entry name" value="EF-hand"/>
    <property type="match status" value="1"/>
</dbReference>
<dbReference type="InterPro" id="IPR036188">
    <property type="entry name" value="FAD/NAD-bd_sf"/>
</dbReference>
<evidence type="ECO:0000256" key="13">
    <source>
        <dbReference type="ARBA" id="ARBA00023128"/>
    </source>
</evidence>
<dbReference type="AlphaFoldDB" id="A0A9N8VCV8"/>
<keyword evidence="12 14" id="KW-0560">Oxidoreductase</keyword>
<dbReference type="GO" id="GO:0004368">
    <property type="term" value="F:glycerol-3-phosphate dehydrogenase (quinone) activity"/>
    <property type="evidence" value="ECO:0007669"/>
    <property type="project" value="UniProtKB-EC"/>
</dbReference>
<dbReference type="InterPro" id="IPR038299">
    <property type="entry name" value="DAO_C_sf"/>
</dbReference>
<dbReference type="GO" id="GO:0005509">
    <property type="term" value="F:calcium ion binding"/>
    <property type="evidence" value="ECO:0007669"/>
    <property type="project" value="InterPro"/>
</dbReference>
<dbReference type="EMBL" id="CAJVPS010000049">
    <property type="protein sequence ID" value="CAG8445422.1"/>
    <property type="molecule type" value="Genomic_DNA"/>
</dbReference>
<evidence type="ECO:0000256" key="4">
    <source>
        <dbReference type="ARBA" id="ARBA00007330"/>
    </source>
</evidence>
<dbReference type="InterPro" id="IPR031656">
    <property type="entry name" value="DAO_C"/>
</dbReference>
<evidence type="ECO:0000313" key="17">
    <source>
        <dbReference type="Proteomes" id="UP000789508"/>
    </source>
</evidence>
<dbReference type="SUPFAM" id="SSF54373">
    <property type="entry name" value="FAD-linked reductases, C-terminal domain"/>
    <property type="match status" value="1"/>
</dbReference>
<dbReference type="EC" id="1.1.5.3" evidence="5 14"/>
<keyword evidence="7" id="KW-0479">Metal-binding</keyword>
<dbReference type="Gene3D" id="1.10.238.10">
    <property type="entry name" value="EF-hand"/>
    <property type="match status" value="1"/>
</dbReference>
<dbReference type="Pfam" id="PF01266">
    <property type="entry name" value="DAO"/>
    <property type="match status" value="1"/>
</dbReference>
<evidence type="ECO:0000259" key="15">
    <source>
        <dbReference type="PROSITE" id="PS50222"/>
    </source>
</evidence>
<comment type="caution">
    <text evidence="16">The sequence shown here is derived from an EMBL/GenBank/DDBJ whole genome shotgun (WGS) entry which is preliminary data.</text>
</comment>
<dbReference type="PROSITE" id="PS00977">
    <property type="entry name" value="FAD_G3PDH_1"/>
    <property type="match status" value="1"/>
</dbReference>
<dbReference type="FunFam" id="3.30.9.10:FF:000001">
    <property type="entry name" value="Glycerol-3-phosphate dehydrogenase"/>
    <property type="match status" value="1"/>
</dbReference>
<dbReference type="GO" id="GO:0006072">
    <property type="term" value="P:glycerol-3-phosphate metabolic process"/>
    <property type="evidence" value="ECO:0007669"/>
    <property type="project" value="UniProtKB-UniRule"/>
</dbReference>
<keyword evidence="17" id="KW-1185">Reference proteome</keyword>
<feature type="domain" description="EF-hand" evidence="15">
    <location>
        <begin position="681"/>
        <end position="716"/>
    </location>
</feature>
<evidence type="ECO:0000256" key="10">
    <source>
        <dbReference type="ARBA" id="ARBA00022837"/>
    </source>
</evidence>
<evidence type="ECO:0000256" key="7">
    <source>
        <dbReference type="ARBA" id="ARBA00022723"/>
    </source>
</evidence>
<evidence type="ECO:0000256" key="8">
    <source>
        <dbReference type="ARBA" id="ARBA00022737"/>
    </source>
</evidence>
<organism evidence="16 17">
    <name type="scientific">Ambispora leptoticha</name>
    <dbReference type="NCBI Taxonomy" id="144679"/>
    <lineage>
        <taxon>Eukaryota</taxon>
        <taxon>Fungi</taxon>
        <taxon>Fungi incertae sedis</taxon>
        <taxon>Mucoromycota</taxon>
        <taxon>Glomeromycotina</taxon>
        <taxon>Glomeromycetes</taxon>
        <taxon>Archaeosporales</taxon>
        <taxon>Ambisporaceae</taxon>
        <taxon>Ambispora</taxon>
    </lineage>
</organism>
<dbReference type="FunFam" id="1.10.8.870:FF:000001">
    <property type="entry name" value="Glycerol-3-phosphate dehydrogenase"/>
    <property type="match status" value="1"/>
</dbReference>
<dbReference type="Proteomes" id="UP000789508">
    <property type="component" value="Unassembled WGS sequence"/>
</dbReference>
<accession>A0A9N8VCV8</accession>
<reference evidence="16" key="1">
    <citation type="submission" date="2021-06" db="EMBL/GenBank/DDBJ databases">
        <authorList>
            <person name="Kallberg Y."/>
            <person name="Tangrot J."/>
            <person name="Rosling A."/>
        </authorList>
    </citation>
    <scope>NUCLEOTIDE SEQUENCE</scope>
    <source>
        <strain evidence="16">FL130A</strain>
    </source>
</reference>
<dbReference type="PANTHER" id="PTHR11985">
    <property type="entry name" value="GLYCEROL-3-PHOSPHATE DEHYDROGENASE"/>
    <property type="match status" value="1"/>
</dbReference>
<keyword evidence="9" id="KW-0274">FAD</keyword>
<keyword evidence="11" id="KW-0809">Transit peptide</keyword>
<dbReference type="Gene3D" id="3.50.50.60">
    <property type="entry name" value="FAD/NAD(P)-binding domain"/>
    <property type="match status" value="1"/>
</dbReference>
<keyword evidence="6 14" id="KW-0285">Flavoprotein</keyword>
<evidence type="ECO:0000256" key="14">
    <source>
        <dbReference type="RuleBase" id="RU361217"/>
    </source>
</evidence>
<dbReference type="PROSITE" id="PS50222">
    <property type="entry name" value="EF_HAND_2"/>
    <property type="match status" value="1"/>
</dbReference>
<dbReference type="Gene3D" id="1.10.8.870">
    <property type="entry name" value="Alpha-glycerophosphate oxidase, cap domain"/>
    <property type="match status" value="1"/>
</dbReference>
<evidence type="ECO:0000256" key="1">
    <source>
        <dbReference type="ARBA" id="ARBA00001974"/>
    </source>
</evidence>